<dbReference type="AlphaFoldDB" id="X6NZ57"/>
<dbReference type="Proteomes" id="UP000023152">
    <property type="component" value="Unassembled WGS sequence"/>
</dbReference>
<reference evidence="1 2" key="1">
    <citation type="journal article" date="2013" name="Curr. Biol.">
        <title>The Genome of the Foraminiferan Reticulomyxa filosa.</title>
        <authorList>
            <person name="Glockner G."/>
            <person name="Hulsmann N."/>
            <person name="Schleicher M."/>
            <person name="Noegel A.A."/>
            <person name="Eichinger L."/>
            <person name="Gallinger C."/>
            <person name="Pawlowski J."/>
            <person name="Sierra R."/>
            <person name="Euteneuer U."/>
            <person name="Pillet L."/>
            <person name="Moustafa A."/>
            <person name="Platzer M."/>
            <person name="Groth M."/>
            <person name="Szafranski K."/>
            <person name="Schliwa M."/>
        </authorList>
    </citation>
    <scope>NUCLEOTIDE SEQUENCE [LARGE SCALE GENOMIC DNA]</scope>
</reference>
<proteinExistence type="predicted"/>
<sequence length="102" mass="12240">MVQMDCRKKKSTTYMLPQTSLCWCLTSIIEPEIVKHEKEKTILILLELKNELKNCDSTTTNKNMKRVQKQFLEKDPLITLFYSINQNWFRKYINDNRVIPIE</sequence>
<evidence type="ECO:0000313" key="2">
    <source>
        <dbReference type="Proteomes" id="UP000023152"/>
    </source>
</evidence>
<gene>
    <name evidence="1" type="ORF">RFI_06557</name>
</gene>
<dbReference type="EMBL" id="ASPP01005426">
    <property type="protein sequence ID" value="ETO30562.1"/>
    <property type="molecule type" value="Genomic_DNA"/>
</dbReference>
<protein>
    <submittedName>
        <fullName evidence="1">Uncharacterized protein</fullName>
    </submittedName>
</protein>
<comment type="caution">
    <text evidence="1">The sequence shown here is derived from an EMBL/GenBank/DDBJ whole genome shotgun (WGS) entry which is preliminary data.</text>
</comment>
<organism evidence="1 2">
    <name type="scientific">Reticulomyxa filosa</name>
    <dbReference type="NCBI Taxonomy" id="46433"/>
    <lineage>
        <taxon>Eukaryota</taxon>
        <taxon>Sar</taxon>
        <taxon>Rhizaria</taxon>
        <taxon>Retaria</taxon>
        <taxon>Foraminifera</taxon>
        <taxon>Monothalamids</taxon>
        <taxon>Reticulomyxidae</taxon>
        <taxon>Reticulomyxa</taxon>
    </lineage>
</organism>
<evidence type="ECO:0000313" key="1">
    <source>
        <dbReference type="EMBL" id="ETO30562.1"/>
    </source>
</evidence>
<accession>X6NZ57</accession>
<keyword evidence="2" id="KW-1185">Reference proteome</keyword>
<name>X6NZ57_RETFI</name>